<dbReference type="SUPFAM" id="SSF110296">
    <property type="entry name" value="Oligoxyloglucan reducing end-specific cellobiohydrolase"/>
    <property type="match status" value="1"/>
</dbReference>
<reference evidence="2" key="1">
    <citation type="submission" date="2018-06" db="EMBL/GenBank/DDBJ databases">
        <authorList>
            <person name="Zhirakovskaya E."/>
        </authorList>
    </citation>
    <scope>NUCLEOTIDE SEQUENCE</scope>
    <source>
        <strain evidence="2">YT-1</strain>
        <plasmid evidence="2">p11</plasmid>
    </source>
</reference>
<dbReference type="AlphaFoldDB" id="A0A2U9QI34"/>
<organism evidence="2">
    <name type="scientific">Thermus aquaticus</name>
    <dbReference type="NCBI Taxonomy" id="271"/>
    <lineage>
        <taxon>Bacteria</taxon>
        <taxon>Thermotogati</taxon>
        <taxon>Deinococcota</taxon>
        <taxon>Deinococci</taxon>
        <taxon>Thermales</taxon>
        <taxon>Thermaceae</taxon>
        <taxon>Thermus</taxon>
    </lineage>
</organism>
<dbReference type="RefSeq" id="WP_158540211.1">
    <property type="nucleotide sequence ID" value="NZ_CP020571.1"/>
</dbReference>
<sequence length="150" mass="16128">MKTLRPYGARLLVALVLTLTAYNAGASSRSEVSATWTLRVPGFNHLNSVTYGNGLFVAVRDSPSGSAIYTSRNGRSWTEQPSPTTKLLRDVAYGNGLFVAVGSEGTILTSRDGVRWMRRTSPTRDWLSGVAYGNGIFVAVGERGTILTSP</sequence>
<protein>
    <submittedName>
        <fullName evidence="2">Cell wall binding protein</fullName>
    </submittedName>
</protein>
<dbReference type="EMBL" id="CP020571">
    <property type="protein sequence ID" value="AWU47335.1"/>
    <property type="molecule type" value="Genomic_DNA"/>
</dbReference>
<feature type="signal peptide" evidence="1">
    <location>
        <begin position="1"/>
        <end position="26"/>
    </location>
</feature>
<gene>
    <name evidence="2" type="ORF">B6246_p0035</name>
</gene>
<accession>A0A2U9QI34</accession>
<evidence type="ECO:0000256" key="1">
    <source>
        <dbReference type="SAM" id="SignalP"/>
    </source>
</evidence>
<feature type="chain" id="PRO_5015917014" evidence="1">
    <location>
        <begin position="27"/>
        <end position="150"/>
    </location>
</feature>
<name>A0A2U9QI34_THEAQ</name>
<keyword evidence="1" id="KW-0732">Signal</keyword>
<geneLocation type="plasmid" evidence="2">
    <name>p11</name>
</geneLocation>
<proteinExistence type="predicted"/>
<evidence type="ECO:0000313" key="2">
    <source>
        <dbReference type="EMBL" id="AWU47335.1"/>
    </source>
</evidence>
<keyword evidence="2" id="KW-0614">Plasmid</keyword>